<feature type="transmembrane region" description="Helical" evidence="2">
    <location>
        <begin position="258"/>
        <end position="279"/>
    </location>
</feature>
<comment type="caution">
    <text evidence="5">The sequence shown here is derived from an EMBL/GenBank/DDBJ whole genome shotgun (WGS) entry which is preliminary data.</text>
</comment>
<organism evidence="5 6">
    <name type="scientific">Cellulomonas alba</name>
    <dbReference type="NCBI Taxonomy" id="3053467"/>
    <lineage>
        <taxon>Bacteria</taxon>
        <taxon>Bacillati</taxon>
        <taxon>Actinomycetota</taxon>
        <taxon>Actinomycetes</taxon>
        <taxon>Micrococcales</taxon>
        <taxon>Cellulomonadaceae</taxon>
        <taxon>Cellulomonas</taxon>
    </lineage>
</organism>
<dbReference type="InterPro" id="IPR002656">
    <property type="entry name" value="Acyl_transf_3_dom"/>
</dbReference>
<feature type="transmembrane region" description="Helical" evidence="2">
    <location>
        <begin position="227"/>
        <end position="246"/>
    </location>
</feature>
<keyword evidence="6" id="KW-1185">Reference proteome</keyword>
<dbReference type="GO" id="GO:0016746">
    <property type="term" value="F:acyltransferase activity"/>
    <property type="evidence" value="ECO:0007669"/>
    <property type="project" value="UniProtKB-KW"/>
</dbReference>
<evidence type="ECO:0000313" key="5">
    <source>
        <dbReference type="EMBL" id="MDM7854026.1"/>
    </source>
</evidence>
<evidence type="ECO:0000256" key="2">
    <source>
        <dbReference type="SAM" id="Phobius"/>
    </source>
</evidence>
<feature type="domain" description="Acyltransferase 3" evidence="3">
    <location>
        <begin position="25"/>
        <end position="367"/>
    </location>
</feature>
<feature type="region of interest" description="Disordered" evidence="1">
    <location>
        <begin position="1"/>
        <end position="22"/>
    </location>
</feature>
<keyword evidence="2" id="KW-0812">Transmembrane</keyword>
<feature type="transmembrane region" description="Helical" evidence="2">
    <location>
        <begin position="49"/>
        <end position="70"/>
    </location>
</feature>
<reference evidence="5 6" key="1">
    <citation type="submission" date="2023-06" db="EMBL/GenBank/DDBJ databases">
        <title>Cellulomonas sp. MW4 Whole genome sequence.</title>
        <authorList>
            <person name="Park S."/>
        </authorList>
    </citation>
    <scope>NUCLEOTIDE SEQUENCE [LARGE SCALE GENOMIC DNA]</scope>
    <source>
        <strain evidence="5 6">MW4</strain>
    </source>
</reference>
<dbReference type="EMBL" id="JAUCGQ010000001">
    <property type="protein sequence ID" value="MDM7854026.1"/>
    <property type="molecule type" value="Genomic_DNA"/>
</dbReference>
<dbReference type="InterPro" id="IPR043968">
    <property type="entry name" value="SGNH"/>
</dbReference>
<evidence type="ECO:0000259" key="4">
    <source>
        <dbReference type="Pfam" id="PF19040"/>
    </source>
</evidence>
<dbReference type="RefSeq" id="WP_289453583.1">
    <property type="nucleotide sequence ID" value="NZ_JAUCGQ010000001.1"/>
</dbReference>
<dbReference type="Pfam" id="PF19040">
    <property type="entry name" value="SGNH"/>
    <property type="match status" value="1"/>
</dbReference>
<dbReference type="EC" id="2.3.1.-" evidence="5"/>
<feature type="transmembrane region" description="Helical" evidence="2">
    <location>
        <begin position="392"/>
        <end position="411"/>
    </location>
</feature>
<feature type="transmembrane region" description="Helical" evidence="2">
    <location>
        <begin position="27"/>
        <end position="43"/>
    </location>
</feature>
<accession>A0ABT7SD12</accession>
<feature type="transmembrane region" description="Helical" evidence="2">
    <location>
        <begin position="291"/>
        <end position="310"/>
    </location>
</feature>
<protein>
    <submittedName>
        <fullName evidence="5">Acyltransferase family protein</fullName>
        <ecNumber evidence="5">2.3.1.-</ecNumber>
    </submittedName>
</protein>
<dbReference type="InterPro" id="IPR050879">
    <property type="entry name" value="Acyltransferase_3"/>
</dbReference>
<proteinExistence type="predicted"/>
<feature type="transmembrane region" description="Helical" evidence="2">
    <location>
        <begin position="163"/>
        <end position="180"/>
    </location>
</feature>
<keyword evidence="2" id="KW-0472">Membrane</keyword>
<name>A0ABT7SD12_9CELL</name>
<feature type="transmembrane region" description="Helical" evidence="2">
    <location>
        <begin position="187"/>
        <end position="207"/>
    </location>
</feature>
<feature type="domain" description="SGNH" evidence="4">
    <location>
        <begin position="478"/>
        <end position="706"/>
    </location>
</feature>
<feature type="transmembrane region" description="Helical" evidence="2">
    <location>
        <begin position="91"/>
        <end position="111"/>
    </location>
</feature>
<sequence>MTAPVLVEREAAPPTGRPRSRTRPEIQALRALAVMLVVLYHLWPTRLTGGYVGVDVFFVISGFLITGHLLREATTSGRVHLAQFWARRARRLLPASLLVLGLTAVATLVWVPRALWHGFLVDTAAAATYVVNWALAAQSVDYLAADAAASPVQHYWSLSVEEQFYLVWPLLVGLAIWWSVRRPARRLVAVGAVLTLTTVASLVWSLHLTGASPSTAYFATTTRAWQFGAGGLLAVAELVLAGRATGRRVAPDARRDRLTAFACAGVLAVGVALIGWAALRFDGGTPFPGTAAIVPVVGAIAVIAAGAPSATRVGTGPLGLRPVQWLGDVSYSTYLWHWPPIILLPYALGRTLHTADKLVLLAVVLVLAGATKRWVEDPVRHASGPWRRPRVTFAWVVPAMAVVVAMSAWGVQQGDEAAHTAAQQVAAIEKAPPSCFGAASMDPALANCPDPALKDVIVPNPSTASGDFAGVSCWVRNDSAALESCSYPAKGATGRVPHVALVGDSHARAMLPALIVLANEGKLSLDTYLKGSCQWSTAVPAGDKATVDRCLEWRTKLHGRLTAHPGEYDAIVTAALSKEQFQVPAGQTREQYASRGLAAAWKPLAEAGVPIVYIRDNPIHTSDPNTCLQTKGKDAPQRCDITRKQAFATPDPQVAAAKLVGSDVSVIDLTSFYCTATTCPAVIGGVDVYRDPHHVTETYVRTLAPYLGKQLFADLARGRG</sequence>
<dbReference type="Pfam" id="PF01757">
    <property type="entry name" value="Acyl_transf_3"/>
    <property type="match status" value="1"/>
</dbReference>
<keyword evidence="5" id="KW-0808">Transferase</keyword>
<gene>
    <name evidence="5" type="ORF">QRT04_03705</name>
</gene>
<keyword evidence="5" id="KW-0012">Acyltransferase</keyword>
<keyword evidence="2" id="KW-1133">Transmembrane helix</keyword>
<dbReference type="PANTHER" id="PTHR23028:SF53">
    <property type="entry name" value="ACYL_TRANSF_3 DOMAIN-CONTAINING PROTEIN"/>
    <property type="match status" value="1"/>
</dbReference>
<dbReference type="Proteomes" id="UP001529338">
    <property type="component" value="Unassembled WGS sequence"/>
</dbReference>
<evidence type="ECO:0000259" key="3">
    <source>
        <dbReference type="Pfam" id="PF01757"/>
    </source>
</evidence>
<evidence type="ECO:0000256" key="1">
    <source>
        <dbReference type="SAM" id="MobiDB-lite"/>
    </source>
</evidence>
<dbReference type="PANTHER" id="PTHR23028">
    <property type="entry name" value="ACETYLTRANSFERASE"/>
    <property type="match status" value="1"/>
</dbReference>
<evidence type="ECO:0000313" key="6">
    <source>
        <dbReference type="Proteomes" id="UP001529338"/>
    </source>
</evidence>